<sequence length="17" mass="1909">MSKTHPNVNFIQVPVTP</sequence>
<proteinExistence type="predicted"/>
<dbReference type="Proteomes" id="UP001165082">
    <property type="component" value="Unassembled WGS sequence"/>
</dbReference>
<feature type="non-terminal residue" evidence="1">
    <location>
        <position position="17"/>
    </location>
</feature>
<evidence type="ECO:0000313" key="1">
    <source>
        <dbReference type="EMBL" id="GMH46773.1"/>
    </source>
</evidence>
<organism evidence="1 2">
    <name type="scientific">Triparma retinervis</name>
    <dbReference type="NCBI Taxonomy" id="2557542"/>
    <lineage>
        <taxon>Eukaryota</taxon>
        <taxon>Sar</taxon>
        <taxon>Stramenopiles</taxon>
        <taxon>Ochrophyta</taxon>
        <taxon>Bolidophyceae</taxon>
        <taxon>Parmales</taxon>
        <taxon>Triparmaceae</taxon>
        <taxon>Triparma</taxon>
    </lineage>
</organism>
<protein>
    <submittedName>
        <fullName evidence="1">Uncharacterized protein</fullName>
    </submittedName>
</protein>
<name>A0A9W7DKU8_9STRA</name>
<dbReference type="EMBL" id="BRXZ01003073">
    <property type="protein sequence ID" value="GMH46773.1"/>
    <property type="molecule type" value="Genomic_DNA"/>
</dbReference>
<keyword evidence="2" id="KW-1185">Reference proteome</keyword>
<comment type="caution">
    <text evidence="1">The sequence shown here is derived from an EMBL/GenBank/DDBJ whole genome shotgun (WGS) entry which is preliminary data.</text>
</comment>
<reference evidence="1" key="1">
    <citation type="submission" date="2022-07" db="EMBL/GenBank/DDBJ databases">
        <title>Genome analysis of Parmales, a sister group of diatoms, reveals the evolutionary specialization of diatoms from phago-mixotrophs to photoautotrophs.</title>
        <authorList>
            <person name="Ban H."/>
            <person name="Sato S."/>
            <person name="Yoshikawa S."/>
            <person name="Kazumasa Y."/>
            <person name="Nakamura Y."/>
            <person name="Ichinomiya M."/>
            <person name="Saitoh K."/>
            <person name="Sato N."/>
            <person name="Blanc-Mathieu R."/>
            <person name="Endo H."/>
            <person name="Kuwata A."/>
            <person name="Ogata H."/>
        </authorList>
    </citation>
    <scope>NUCLEOTIDE SEQUENCE</scope>
</reference>
<evidence type="ECO:0000313" key="2">
    <source>
        <dbReference type="Proteomes" id="UP001165082"/>
    </source>
</evidence>
<dbReference type="AlphaFoldDB" id="A0A9W7DKU8"/>
<gene>
    <name evidence="1" type="ORF">TrRE_jg6344</name>
</gene>
<accession>A0A9W7DKU8</accession>